<feature type="binding site" evidence="9">
    <location>
        <position position="117"/>
    </location>
    <ligand>
        <name>5-amino-6-(D-ribitylamino)uracil</name>
        <dbReference type="ChEBI" id="CHEBI:15934"/>
    </ligand>
</feature>
<evidence type="ECO:0000313" key="10">
    <source>
        <dbReference type="EMBL" id="GFH62621.1"/>
    </source>
</evidence>
<feature type="binding site" evidence="9">
    <location>
        <begin position="60"/>
        <end position="62"/>
    </location>
    <ligand>
        <name>5-amino-6-(D-ribitylamino)uracil</name>
        <dbReference type="ChEBI" id="CHEBI:15934"/>
    </ligand>
</feature>
<dbReference type="InterPro" id="IPR036467">
    <property type="entry name" value="LS/RS_sf"/>
</dbReference>
<evidence type="ECO:0000256" key="9">
    <source>
        <dbReference type="HAMAP-Rule" id="MF_00178"/>
    </source>
</evidence>
<feature type="binding site" evidence="9">
    <location>
        <begin position="84"/>
        <end position="86"/>
    </location>
    <ligand>
        <name>5-amino-6-(D-ribitylamino)uracil</name>
        <dbReference type="ChEBI" id="CHEBI:15934"/>
    </ligand>
</feature>
<keyword evidence="4 9" id="KW-0686">Riboflavin biosynthesis</keyword>
<comment type="pathway">
    <text evidence="1 9">Cofactor biosynthesis; riboflavin biosynthesis; riboflavin from 2-hydroxy-3-oxobutyl phosphate and 5-amino-6-(D-ribitylamino)uracil: step 1/2.</text>
</comment>
<feature type="binding site" evidence="9">
    <location>
        <begin position="89"/>
        <end position="90"/>
    </location>
    <ligand>
        <name>(2S)-2-hydroxy-3-oxobutyl phosphate</name>
        <dbReference type="ChEBI" id="CHEBI:58830"/>
    </ligand>
</feature>
<evidence type="ECO:0000256" key="6">
    <source>
        <dbReference type="ARBA" id="ARBA00048785"/>
    </source>
</evidence>
<gene>
    <name evidence="9 10" type="primary">ribH</name>
    <name evidence="10" type="ORF">ZNDK_0392</name>
</gene>
<comment type="catalytic activity">
    <reaction evidence="6 9">
        <text>(2S)-2-hydroxy-3-oxobutyl phosphate + 5-amino-6-(D-ribitylamino)uracil = 6,7-dimethyl-8-(1-D-ribityl)lumazine + phosphate + 2 H2O + H(+)</text>
        <dbReference type="Rhea" id="RHEA:26152"/>
        <dbReference type="ChEBI" id="CHEBI:15377"/>
        <dbReference type="ChEBI" id="CHEBI:15378"/>
        <dbReference type="ChEBI" id="CHEBI:15934"/>
        <dbReference type="ChEBI" id="CHEBI:43474"/>
        <dbReference type="ChEBI" id="CHEBI:58201"/>
        <dbReference type="ChEBI" id="CHEBI:58830"/>
        <dbReference type="EC" id="2.5.1.78"/>
    </reaction>
</comment>
<accession>A0A6L2R4X5</accession>
<keyword evidence="5 9" id="KW-0808">Transferase</keyword>
<comment type="similarity">
    <text evidence="2 9">Belongs to the DMRL synthase family.</text>
</comment>
<sequence length="157" mass="16494">MMQTVTTIAGRLDATGLKIAVVATRFNDFIVDRLVGGALDCLERHGINAPDITLVRVPGAFELPLLCQKLAAQKRYDGILALGAVIRGGTPHFDYICAEATKGIAQAMLASGTPVGFGLLTCDTIEQAIERAGSKAGNKGVEAAAAMLETIRVLEQL</sequence>
<dbReference type="FunFam" id="3.40.50.960:FF:000001">
    <property type="entry name" value="6,7-dimethyl-8-ribityllumazine synthase"/>
    <property type="match status" value="1"/>
</dbReference>
<feature type="binding site" evidence="9">
    <location>
        <position position="26"/>
    </location>
    <ligand>
        <name>5-amino-6-(D-ribitylamino)uracil</name>
        <dbReference type="ChEBI" id="CHEBI:15934"/>
    </ligand>
</feature>
<comment type="caution">
    <text evidence="10">The sequence shown here is derived from an EMBL/GenBank/DDBJ whole genome shotgun (WGS) entry which is preliminary data.</text>
</comment>
<evidence type="ECO:0000256" key="1">
    <source>
        <dbReference type="ARBA" id="ARBA00004917"/>
    </source>
</evidence>
<dbReference type="PANTHER" id="PTHR21058:SF0">
    <property type="entry name" value="6,7-DIMETHYL-8-RIBITYLLUMAZINE SYNTHASE"/>
    <property type="match status" value="1"/>
</dbReference>
<dbReference type="HAMAP" id="MF_00178">
    <property type="entry name" value="Lumazine_synth"/>
    <property type="match status" value="1"/>
</dbReference>
<dbReference type="InterPro" id="IPR034964">
    <property type="entry name" value="LS"/>
</dbReference>
<proteinExistence type="inferred from homology"/>
<evidence type="ECO:0000256" key="7">
    <source>
        <dbReference type="ARBA" id="ARBA00058151"/>
    </source>
</evidence>
<name>A0A6L2R4X5_9BACT</name>
<dbReference type="GO" id="GO:0009231">
    <property type="term" value="P:riboflavin biosynthetic process"/>
    <property type="evidence" value="ECO:0007669"/>
    <property type="project" value="UniProtKB-UniRule"/>
</dbReference>
<dbReference type="NCBIfam" id="NF000812">
    <property type="entry name" value="PRK00061.1-4"/>
    <property type="match status" value="1"/>
</dbReference>
<dbReference type="Proteomes" id="UP000505077">
    <property type="component" value="Unassembled WGS sequence"/>
</dbReference>
<organism evidence="10 11">
    <name type="scientific">Candidatus Desulfovibrio kirbyi</name>
    <dbReference type="NCBI Taxonomy" id="2696086"/>
    <lineage>
        <taxon>Bacteria</taxon>
        <taxon>Pseudomonadati</taxon>
        <taxon>Thermodesulfobacteriota</taxon>
        <taxon>Desulfovibrionia</taxon>
        <taxon>Desulfovibrionales</taxon>
        <taxon>Desulfovibrionaceae</taxon>
        <taxon>Desulfovibrio</taxon>
    </lineage>
</organism>
<dbReference type="Gene3D" id="3.40.50.960">
    <property type="entry name" value="Lumazine/riboflavin synthase"/>
    <property type="match status" value="1"/>
</dbReference>
<dbReference type="InterPro" id="IPR002180">
    <property type="entry name" value="LS/RS"/>
</dbReference>
<dbReference type="EC" id="2.5.1.78" evidence="3 9"/>
<dbReference type="UniPathway" id="UPA00275">
    <property type="reaction ID" value="UER00404"/>
</dbReference>
<evidence type="ECO:0000256" key="8">
    <source>
        <dbReference type="ARBA" id="ARBA00072606"/>
    </source>
</evidence>
<dbReference type="GO" id="GO:0000906">
    <property type="term" value="F:6,7-dimethyl-8-ribityllumazine synthase activity"/>
    <property type="evidence" value="ECO:0007669"/>
    <property type="project" value="UniProtKB-UniRule"/>
</dbReference>
<evidence type="ECO:0000256" key="5">
    <source>
        <dbReference type="ARBA" id="ARBA00022679"/>
    </source>
</evidence>
<dbReference type="Pfam" id="PF00885">
    <property type="entry name" value="DMRL_synthase"/>
    <property type="match status" value="1"/>
</dbReference>
<reference evidence="10 11" key="1">
    <citation type="journal article" date="2020" name="ISME J.">
        <title>Parallel Reductive Genome Evolution in Desulfovibrio Ectosymbionts Independently Acquired by Trichonympha Protists in the Termite Gut.</title>
        <authorList>
            <person name="Takeuchi M."/>
            <person name="Kuwahara H."/>
            <person name="Murakami T."/>
            <person name="Takahashi K."/>
            <person name="Kajitani R."/>
            <person name="Toyoda A."/>
            <person name="Itoh T."/>
            <person name="Ohkuma M."/>
            <person name="Hongoh Y."/>
        </authorList>
    </citation>
    <scope>NUCLEOTIDE SEQUENCE [LARGE SCALE GENOMIC DNA]</scope>
    <source>
        <strain evidence="10">ZnDsv-02</strain>
    </source>
</reference>
<dbReference type="NCBIfam" id="TIGR00114">
    <property type="entry name" value="lumazine-synth"/>
    <property type="match status" value="1"/>
</dbReference>
<feature type="active site" description="Proton donor" evidence="9">
    <location>
        <position position="92"/>
    </location>
</feature>
<dbReference type="GO" id="GO:0009349">
    <property type="term" value="C:riboflavin synthase complex"/>
    <property type="evidence" value="ECO:0007669"/>
    <property type="project" value="UniProtKB-UniRule"/>
</dbReference>
<evidence type="ECO:0000256" key="2">
    <source>
        <dbReference type="ARBA" id="ARBA00007424"/>
    </source>
</evidence>
<comment type="function">
    <text evidence="7 9">Catalyzes the formation of 6,7-dimethyl-8-ribityllumazine by condensation of 5-amino-6-(D-ribitylamino)uracil with 3,4-dihydroxy-2-butanone 4-phosphate. This is the penultimate step in the biosynthesis of riboflavin.</text>
</comment>
<feature type="binding site" evidence="9">
    <location>
        <position position="131"/>
    </location>
    <ligand>
        <name>(2S)-2-hydroxy-3-oxobutyl phosphate</name>
        <dbReference type="ChEBI" id="CHEBI:58830"/>
    </ligand>
</feature>
<dbReference type="AlphaFoldDB" id="A0A6L2R4X5"/>
<evidence type="ECO:0000256" key="4">
    <source>
        <dbReference type="ARBA" id="ARBA00022619"/>
    </source>
</evidence>
<evidence type="ECO:0000313" key="11">
    <source>
        <dbReference type="Proteomes" id="UP000505077"/>
    </source>
</evidence>
<protein>
    <recommendedName>
        <fullName evidence="8 9">6,7-dimethyl-8-ribityllumazine synthase</fullName>
        <shortName evidence="9">DMRL synthase</shortName>
        <shortName evidence="9">LS</shortName>
        <shortName evidence="9">Lumazine synthase</shortName>
        <ecNumber evidence="3 9">2.5.1.78</ecNumber>
    </recommendedName>
</protein>
<dbReference type="CDD" id="cd09209">
    <property type="entry name" value="Lumazine_synthase-I"/>
    <property type="match status" value="1"/>
</dbReference>
<dbReference type="EMBL" id="BLLL01000003">
    <property type="protein sequence ID" value="GFH62621.1"/>
    <property type="molecule type" value="Genomic_DNA"/>
</dbReference>
<evidence type="ECO:0000256" key="3">
    <source>
        <dbReference type="ARBA" id="ARBA00012664"/>
    </source>
</evidence>
<dbReference type="GO" id="GO:0005829">
    <property type="term" value="C:cytosol"/>
    <property type="evidence" value="ECO:0007669"/>
    <property type="project" value="TreeGrafter"/>
</dbReference>
<dbReference type="PANTHER" id="PTHR21058">
    <property type="entry name" value="6,7-DIMETHYL-8-RIBITYLLUMAZINE SYNTHASE DMRL SYNTHASE LUMAZINE SYNTHASE"/>
    <property type="match status" value="1"/>
</dbReference>
<dbReference type="SUPFAM" id="SSF52121">
    <property type="entry name" value="Lumazine synthase"/>
    <property type="match status" value="1"/>
</dbReference>